<dbReference type="Proteomes" id="UP000626109">
    <property type="component" value="Unassembled WGS sequence"/>
</dbReference>
<proteinExistence type="predicted"/>
<evidence type="ECO:0000313" key="2">
    <source>
        <dbReference type="Proteomes" id="UP000626109"/>
    </source>
</evidence>
<feature type="non-terminal residue" evidence="1">
    <location>
        <position position="1"/>
    </location>
</feature>
<protein>
    <submittedName>
        <fullName evidence="1">Uncharacterized protein</fullName>
    </submittedName>
</protein>
<organism evidence="1 2">
    <name type="scientific">Polarella glacialis</name>
    <name type="common">Dinoflagellate</name>
    <dbReference type="NCBI Taxonomy" id="89957"/>
    <lineage>
        <taxon>Eukaryota</taxon>
        <taxon>Sar</taxon>
        <taxon>Alveolata</taxon>
        <taxon>Dinophyceae</taxon>
        <taxon>Suessiales</taxon>
        <taxon>Suessiaceae</taxon>
        <taxon>Polarella</taxon>
    </lineage>
</organism>
<accession>A0A813IX25</accession>
<gene>
    <name evidence="1" type="ORF">PGLA2088_LOCUS13909</name>
</gene>
<evidence type="ECO:0000313" key="1">
    <source>
        <dbReference type="EMBL" id="CAE8659861.1"/>
    </source>
</evidence>
<feature type="non-terminal residue" evidence="1">
    <location>
        <position position="173"/>
    </location>
</feature>
<dbReference type="EMBL" id="CAJNNW010016848">
    <property type="protein sequence ID" value="CAE8659861.1"/>
    <property type="molecule type" value="Genomic_DNA"/>
</dbReference>
<sequence>AELGPAVASLGGTAGALLSNSTALAEDGRIQVGASGLCLWDPEDPERPAVVLTCAAAFAPFLAKRFCAFAGEAPSGHRPQQSVVDPELVATTELFAIFPPEFGGSSCSASLAPTTASSQSVVMDDSRIVKAILVACLPMPASEEAFAALQASIGKPSDAASQALSGMSKQVAL</sequence>
<dbReference type="AlphaFoldDB" id="A0A813IX25"/>
<name>A0A813IX25_POLGL</name>
<reference evidence="1" key="1">
    <citation type="submission" date="2021-02" db="EMBL/GenBank/DDBJ databases">
        <authorList>
            <person name="Dougan E. K."/>
            <person name="Rhodes N."/>
            <person name="Thang M."/>
            <person name="Chan C."/>
        </authorList>
    </citation>
    <scope>NUCLEOTIDE SEQUENCE</scope>
</reference>
<comment type="caution">
    <text evidence="1">The sequence shown here is derived from an EMBL/GenBank/DDBJ whole genome shotgun (WGS) entry which is preliminary data.</text>
</comment>